<evidence type="ECO:0000313" key="1">
    <source>
        <dbReference type="Proteomes" id="UP000694844"/>
    </source>
</evidence>
<name>A0A8B8BZI0_CRAVI</name>
<dbReference type="AlphaFoldDB" id="A0A8B8BZI0"/>
<dbReference type="GeneID" id="111114249"/>
<proteinExistence type="predicted"/>
<accession>A0A8B8BZI0</accession>
<dbReference type="OrthoDB" id="6128576at2759"/>
<sequence>MNAQHLAAIEKQEAVINKALHEIKQVIVHLKSLLETSDVSHVSTYKTRNGDFRKLPPKLKISLPNFQPQRIDTEQLLKQFGSLRSLSIEKEEQGYTMPSPGAESSPPAKPLLDVPCLVTDIPTMGENCSSPSKPNQGNSHRIQTLITLRGWRSSGLCSTSSGDLLVTMICDDYEQTKVVRYSGSTETQTIQ</sequence>
<reference evidence="2" key="1">
    <citation type="submission" date="2025-08" db="UniProtKB">
        <authorList>
            <consortium name="RefSeq"/>
        </authorList>
    </citation>
    <scope>IDENTIFICATION</scope>
    <source>
        <tissue evidence="2">Whole sample</tissue>
    </source>
</reference>
<keyword evidence="1" id="KW-1185">Reference proteome</keyword>
<gene>
    <name evidence="2" type="primary">LOC111114249</name>
</gene>
<dbReference type="Proteomes" id="UP000694844">
    <property type="component" value="Chromosome 9"/>
</dbReference>
<evidence type="ECO:0000313" key="2">
    <source>
        <dbReference type="RefSeq" id="XP_022308241.1"/>
    </source>
</evidence>
<dbReference type="RefSeq" id="XP_022308241.1">
    <property type="nucleotide sequence ID" value="XM_022452533.1"/>
</dbReference>
<protein>
    <submittedName>
        <fullName evidence="2">Uncharacterized protein LOC111114249</fullName>
    </submittedName>
</protein>
<organism evidence="1 2">
    <name type="scientific">Crassostrea virginica</name>
    <name type="common">Eastern oyster</name>
    <dbReference type="NCBI Taxonomy" id="6565"/>
    <lineage>
        <taxon>Eukaryota</taxon>
        <taxon>Metazoa</taxon>
        <taxon>Spiralia</taxon>
        <taxon>Lophotrochozoa</taxon>
        <taxon>Mollusca</taxon>
        <taxon>Bivalvia</taxon>
        <taxon>Autobranchia</taxon>
        <taxon>Pteriomorphia</taxon>
        <taxon>Ostreida</taxon>
        <taxon>Ostreoidea</taxon>
        <taxon>Ostreidae</taxon>
        <taxon>Crassostrea</taxon>
    </lineage>
</organism>
<dbReference type="KEGG" id="cvn:111114249"/>